<dbReference type="InterPro" id="IPR005754">
    <property type="entry name" value="Sortase"/>
</dbReference>
<dbReference type="Pfam" id="PF04203">
    <property type="entry name" value="Sortase"/>
    <property type="match status" value="1"/>
</dbReference>
<dbReference type="InterPro" id="IPR042001">
    <property type="entry name" value="Sortase_F"/>
</dbReference>
<dbReference type="NCBIfam" id="NF033748">
    <property type="entry name" value="class_F_sortase"/>
    <property type="match status" value="1"/>
</dbReference>
<sequence length="225" mass="22811">MTAHRAGVGADARPDGRTWATAAVALLLLAAWWLGPAGHGGSGGDTGAAVAAAVAADHPPHVYAPHAPLPAAAPTRLDVPSIGVHASLVGRDLTDGTIDPPPYDTPGVAGWYRGGPAPGAPGAAVIVGHVDTETGPAVFYALSTVQRGAVVDVTRTDGTVAEFSVEAVEVVQKDHFDASRVYGSGTGRPELRLITCGGSFDRTQQEYSANVVVYAALTGSHPVAR</sequence>
<keyword evidence="3" id="KW-1185">Reference proteome</keyword>
<dbReference type="CDD" id="cd05829">
    <property type="entry name" value="Sortase_F"/>
    <property type="match status" value="1"/>
</dbReference>
<dbReference type="Proteomes" id="UP000181951">
    <property type="component" value="Unassembled WGS sequence"/>
</dbReference>
<evidence type="ECO:0000313" key="2">
    <source>
        <dbReference type="EMBL" id="SEN61292.1"/>
    </source>
</evidence>
<dbReference type="RefSeq" id="WP_075016596.1">
    <property type="nucleotide sequence ID" value="NZ_FODD01000007.1"/>
</dbReference>
<dbReference type="SUPFAM" id="SSF63817">
    <property type="entry name" value="Sortase"/>
    <property type="match status" value="1"/>
</dbReference>
<evidence type="ECO:0000256" key="1">
    <source>
        <dbReference type="ARBA" id="ARBA00022801"/>
    </source>
</evidence>
<name>A0A1H8HYV3_9ACTN</name>
<reference evidence="2 3" key="1">
    <citation type="submission" date="2016-10" db="EMBL/GenBank/DDBJ databases">
        <authorList>
            <person name="de Groot N.N."/>
        </authorList>
    </citation>
    <scope>NUCLEOTIDE SEQUENCE [LARGE SCALE GENOMIC DNA]</scope>
    <source>
        <strain evidence="2 3">CGMCC 4.2026</strain>
    </source>
</reference>
<evidence type="ECO:0000313" key="3">
    <source>
        <dbReference type="Proteomes" id="UP000181951"/>
    </source>
</evidence>
<dbReference type="STRING" id="310780.SAMN05216267_1007119"/>
<proteinExistence type="predicted"/>
<dbReference type="AlphaFoldDB" id="A0A1H8HYV3"/>
<keyword evidence="1" id="KW-0378">Hydrolase</keyword>
<accession>A0A1H8HYV3</accession>
<dbReference type="EMBL" id="FODD01000007">
    <property type="protein sequence ID" value="SEN61292.1"/>
    <property type="molecule type" value="Genomic_DNA"/>
</dbReference>
<protein>
    <submittedName>
        <fullName evidence="2">Sortase family protein</fullName>
    </submittedName>
</protein>
<dbReference type="InterPro" id="IPR023365">
    <property type="entry name" value="Sortase_dom-sf"/>
</dbReference>
<dbReference type="GO" id="GO:0016787">
    <property type="term" value="F:hydrolase activity"/>
    <property type="evidence" value="ECO:0007669"/>
    <property type="project" value="UniProtKB-KW"/>
</dbReference>
<organism evidence="2 3">
    <name type="scientific">Actinacidiphila rubida</name>
    <dbReference type="NCBI Taxonomy" id="310780"/>
    <lineage>
        <taxon>Bacteria</taxon>
        <taxon>Bacillati</taxon>
        <taxon>Actinomycetota</taxon>
        <taxon>Actinomycetes</taxon>
        <taxon>Kitasatosporales</taxon>
        <taxon>Streptomycetaceae</taxon>
        <taxon>Actinacidiphila</taxon>
    </lineage>
</organism>
<dbReference type="Gene3D" id="2.40.260.10">
    <property type="entry name" value="Sortase"/>
    <property type="match status" value="1"/>
</dbReference>
<gene>
    <name evidence="2" type="ORF">SAMN05216267_1007119</name>
</gene>